<organism evidence="1 2">
    <name type="scientific">Rosa chinensis</name>
    <name type="common">China rose</name>
    <dbReference type="NCBI Taxonomy" id="74649"/>
    <lineage>
        <taxon>Eukaryota</taxon>
        <taxon>Viridiplantae</taxon>
        <taxon>Streptophyta</taxon>
        <taxon>Embryophyta</taxon>
        <taxon>Tracheophyta</taxon>
        <taxon>Spermatophyta</taxon>
        <taxon>Magnoliopsida</taxon>
        <taxon>eudicotyledons</taxon>
        <taxon>Gunneridae</taxon>
        <taxon>Pentapetalae</taxon>
        <taxon>rosids</taxon>
        <taxon>fabids</taxon>
        <taxon>Rosales</taxon>
        <taxon>Rosaceae</taxon>
        <taxon>Rosoideae</taxon>
        <taxon>Rosoideae incertae sedis</taxon>
        <taxon>Rosa</taxon>
    </lineage>
</organism>
<keyword evidence="1" id="KW-0695">RNA-directed DNA polymerase</keyword>
<sequence>MASFSQTCNVVSVRLDESNYPTWLFQMEHHLRGHGLLKLVDGSLPCPPPFLVAEDGTRTVNTCAREKWLEQDSLLISLITNTLSPEALTLVIGCCSSMEVWLTLKQRYATVSEAHVMQLKSTLQNIQKGSDSIEKYLLRFKSVRNQLAVLGVRMSDQDVKVLILAGLPSEYGHTRQIIRGKAHVDLEEVRSLLLSAESEFELEHKALPLSPFTAMHAQNGLTGMTGPGIHSGSSIFNTSIPWSANCASSASCALSTGPAGLIINYSNAATVPTMSHMNYTTPQASANFVNPSGGGTTMSFVHPSASSSSNTPVFPYITSGYTSGYIPSSFVSNTSGLSKLSTGTTLSQSPYMMNGSPSTIGYVTPPCNSTATSGLIVQTNNDAQFRYLCSNLVYVVTTFVSCMNLHVSSVSRSP</sequence>
<gene>
    <name evidence="1" type="ORF">RchiOBHm_Chr7g0234441</name>
</gene>
<name>A0A2P6PGG4_ROSCH</name>
<keyword evidence="1" id="KW-0808">Transferase</keyword>
<dbReference type="AlphaFoldDB" id="A0A2P6PGG4"/>
<proteinExistence type="predicted"/>
<evidence type="ECO:0000313" key="2">
    <source>
        <dbReference type="Proteomes" id="UP000238479"/>
    </source>
</evidence>
<dbReference type="Gramene" id="PRQ21009">
    <property type="protein sequence ID" value="PRQ21009"/>
    <property type="gene ID" value="RchiOBHm_Chr7g0234441"/>
</dbReference>
<dbReference type="PANTHER" id="PTHR47481:SF34">
    <property type="entry name" value="CCHC-TYPE DOMAIN-CONTAINING PROTEIN"/>
    <property type="match status" value="1"/>
</dbReference>
<dbReference type="EC" id="2.7.7.49" evidence="1"/>
<keyword evidence="1" id="KW-0548">Nucleotidyltransferase</keyword>
<protein>
    <submittedName>
        <fullName evidence="1">Putative RNA-directed DNA polymerase</fullName>
        <ecNumber evidence="1">2.7.7.49</ecNumber>
    </submittedName>
</protein>
<accession>A0A2P6PGG4</accession>
<dbReference type="EMBL" id="PDCK01000045">
    <property type="protein sequence ID" value="PRQ21009.1"/>
    <property type="molecule type" value="Genomic_DNA"/>
</dbReference>
<dbReference type="PANTHER" id="PTHR47481">
    <property type="match status" value="1"/>
</dbReference>
<reference evidence="1 2" key="1">
    <citation type="journal article" date="2018" name="Nat. Genet.">
        <title>The Rosa genome provides new insights in the design of modern roses.</title>
        <authorList>
            <person name="Bendahmane M."/>
        </authorList>
    </citation>
    <scope>NUCLEOTIDE SEQUENCE [LARGE SCALE GENOMIC DNA]</scope>
    <source>
        <strain evidence="2">cv. Old Blush</strain>
    </source>
</reference>
<dbReference type="Pfam" id="PF14223">
    <property type="entry name" value="Retrotran_gag_2"/>
    <property type="match status" value="1"/>
</dbReference>
<keyword evidence="2" id="KW-1185">Reference proteome</keyword>
<dbReference type="GO" id="GO:0003964">
    <property type="term" value="F:RNA-directed DNA polymerase activity"/>
    <property type="evidence" value="ECO:0007669"/>
    <property type="project" value="UniProtKB-KW"/>
</dbReference>
<dbReference type="Proteomes" id="UP000238479">
    <property type="component" value="Chromosome 7"/>
</dbReference>
<comment type="caution">
    <text evidence="1">The sequence shown here is derived from an EMBL/GenBank/DDBJ whole genome shotgun (WGS) entry which is preliminary data.</text>
</comment>
<evidence type="ECO:0000313" key="1">
    <source>
        <dbReference type="EMBL" id="PRQ21009.1"/>
    </source>
</evidence>